<dbReference type="Proteomes" id="UP000000235">
    <property type="component" value="Chromosome"/>
</dbReference>
<reference evidence="4" key="1">
    <citation type="journal article" date="2007" name="Proc. Natl. Acad. Sci. U.S.A.">
        <title>Genome sequencing reveals complex secondary metabolome in the marine actinomycete Salinispora tropica.</title>
        <authorList>
            <person name="Udwary D.W."/>
            <person name="Zeigler L."/>
            <person name="Asolkar R.N."/>
            <person name="Singan V."/>
            <person name="Lapidus A."/>
            <person name="Fenical W."/>
            <person name="Jensen P.R."/>
            <person name="Moore B.S."/>
        </authorList>
    </citation>
    <scope>NUCLEOTIDE SEQUENCE [LARGE SCALE GENOMIC DNA]</scope>
    <source>
        <strain evidence="4">ATCC BAA-916 / DSM 44818 / CNB-440</strain>
    </source>
</reference>
<sequence>MVTYYHDKSIQVTSTAVRVMDQTVPLAEISAVWHHRGSRSWRVLAGRGAIGAALAGPLVAAAAGIALALWLGRSPTVTIAVIGASVLVGLAAGPVADFLFEYLDRSYARGSRRLEIWVRWQDRPLLLLATADALRFGQIYRAIQRAVEASQPTPQTPHPGPAARANRSRATSP</sequence>
<name>A4X475_SALTO</name>
<feature type="region of interest" description="Disordered" evidence="1">
    <location>
        <begin position="148"/>
        <end position="173"/>
    </location>
</feature>
<proteinExistence type="predicted"/>
<keyword evidence="2" id="KW-0472">Membrane</keyword>
<feature type="transmembrane region" description="Helical" evidence="2">
    <location>
        <begin position="77"/>
        <end position="103"/>
    </location>
</feature>
<keyword evidence="2" id="KW-0812">Transmembrane</keyword>
<evidence type="ECO:0000313" key="4">
    <source>
        <dbReference type="Proteomes" id="UP000000235"/>
    </source>
</evidence>
<dbReference type="InterPro" id="IPR045629">
    <property type="entry name" value="DUF6232"/>
</dbReference>
<dbReference type="KEGG" id="stp:Strop_1205"/>
<dbReference type="RefSeq" id="WP_011905107.1">
    <property type="nucleotide sequence ID" value="NC_009380.1"/>
</dbReference>
<protein>
    <submittedName>
        <fullName evidence="3">Uncharacterized protein</fullName>
    </submittedName>
</protein>
<dbReference type="STRING" id="369723.Strop_1205"/>
<evidence type="ECO:0000313" key="3">
    <source>
        <dbReference type="EMBL" id="ABP53675.1"/>
    </source>
</evidence>
<dbReference type="HOGENOM" id="CLU_117155_0_0_11"/>
<dbReference type="PATRIC" id="fig|369723.5.peg.1228"/>
<gene>
    <name evidence="3" type="ordered locus">Strop_1205</name>
</gene>
<keyword evidence="2" id="KW-1133">Transmembrane helix</keyword>
<dbReference type="Pfam" id="PF19744">
    <property type="entry name" value="DUF6232"/>
    <property type="match status" value="1"/>
</dbReference>
<dbReference type="eggNOG" id="ENOG5031QNW">
    <property type="taxonomic scope" value="Bacteria"/>
</dbReference>
<evidence type="ECO:0000256" key="1">
    <source>
        <dbReference type="SAM" id="MobiDB-lite"/>
    </source>
</evidence>
<accession>A4X475</accession>
<dbReference type="EMBL" id="CP000667">
    <property type="protein sequence ID" value="ABP53675.1"/>
    <property type="molecule type" value="Genomic_DNA"/>
</dbReference>
<dbReference type="AlphaFoldDB" id="A4X475"/>
<feature type="transmembrane region" description="Helical" evidence="2">
    <location>
        <begin position="49"/>
        <end position="71"/>
    </location>
</feature>
<keyword evidence="4" id="KW-1185">Reference proteome</keyword>
<organism evidence="3 4">
    <name type="scientific">Salinispora tropica (strain ATCC BAA-916 / DSM 44818 / JCM 13857 / NBRC 105044 / CNB-440)</name>
    <dbReference type="NCBI Taxonomy" id="369723"/>
    <lineage>
        <taxon>Bacteria</taxon>
        <taxon>Bacillati</taxon>
        <taxon>Actinomycetota</taxon>
        <taxon>Actinomycetes</taxon>
        <taxon>Micromonosporales</taxon>
        <taxon>Micromonosporaceae</taxon>
        <taxon>Salinispora</taxon>
    </lineage>
</organism>
<evidence type="ECO:0000256" key="2">
    <source>
        <dbReference type="SAM" id="Phobius"/>
    </source>
</evidence>